<name>A0A8X6PUD0_NEPPI</name>
<keyword evidence="2" id="KW-1185">Reference proteome</keyword>
<dbReference type="OrthoDB" id="10052789at2759"/>
<sequence>MLTFQVIFGSATSKIEQTYFLSATLADWCQFINEVILDFIENNSEKIGGTGRIVEIDKMKFGKRKYYRGYPEEGHWIFGGVE</sequence>
<dbReference type="EMBL" id="BMAW01072601">
    <property type="protein sequence ID" value="GFT83765.1"/>
    <property type="molecule type" value="Genomic_DNA"/>
</dbReference>
<protein>
    <submittedName>
        <fullName evidence="1">Uncharacterized protein</fullName>
    </submittedName>
</protein>
<accession>A0A8X6PUD0</accession>
<dbReference type="AlphaFoldDB" id="A0A8X6PUD0"/>
<evidence type="ECO:0000313" key="2">
    <source>
        <dbReference type="Proteomes" id="UP000887013"/>
    </source>
</evidence>
<dbReference type="Proteomes" id="UP000887013">
    <property type="component" value="Unassembled WGS sequence"/>
</dbReference>
<evidence type="ECO:0000313" key="1">
    <source>
        <dbReference type="EMBL" id="GFT83765.1"/>
    </source>
</evidence>
<organism evidence="1 2">
    <name type="scientific">Nephila pilipes</name>
    <name type="common">Giant wood spider</name>
    <name type="synonym">Nephila maculata</name>
    <dbReference type="NCBI Taxonomy" id="299642"/>
    <lineage>
        <taxon>Eukaryota</taxon>
        <taxon>Metazoa</taxon>
        <taxon>Ecdysozoa</taxon>
        <taxon>Arthropoda</taxon>
        <taxon>Chelicerata</taxon>
        <taxon>Arachnida</taxon>
        <taxon>Araneae</taxon>
        <taxon>Araneomorphae</taxon>
        <taxon>Entelegynae</taxon>
        <taxon>Araneoidea</taxon>
        <taxon>Nephilidae</taxon>
        <taxon>Nephila</taxon>
    </lineage>
</organism>
<reference evidence="1" key="1">
    <citation type="submission" date="2020-08" db="EMBL/GenBank/DDBJ databases">
        <title>Multicomponent nature underlies the extraordinary mechanical properties of spider dragline silk.</title>
        <authorList>
            <person name="Kono N."/>
            <person name="Nakamura H."/>
            <person name="Mori M."/>
            <person name="Yoshida Y."/>
            <person name="Ohtoshi R."/>
            <person name="Malay A.D."/>
            <person name="Moran D.A.P."/>
            <person name="Tomita M."/>
            <person name="Numata K."/>
            <person name="Arakawa K."/>
        </authorList>
    </citation>
    <scope>NUCLEOTIDE SEQUENCE</scope>
</reference>
<proteinExistence type="predicted"/>
<gene>
    <name evidence="1" type="primary">X975_10891</name>
    <name evidence="1" type="ORF">NPIL_207311</name>
</gene>
<comment type="caution">
    <text evidence="1">The sequence shown here is derived from an EMBL/GenBank/DDBJ whole genome shotgun (WGS) entry which is preliminary data.</text>
</comment>